<dbReference type="Pfam" id="PF18921">
    <property type="entry name" value="Cyanophycin_syn"/>
    <property type="match status" value="1"/>
</dbReference>
<evidence type="ECO:0000313" key="3">
    <source>
        <dbReference type="Proteomes" id="UP000253792"/>
    </source>
</evidence>
<feature type="domain" description="Cyanophycin synthase-like N-terminal" evidence="1">
    <location>
        <begin position="41"/>
        <end position="95"/>
    </location>
</feature>
<protein>
    <recommendedName>
        <fullName evidence="1">Cyanophycin synthase-like N-terminal domain-containing protein</fullName>
    </recommendedName>
</protein>
<dbReference type="AlphaFoldDB" id="A0A369L7Q0"/>
<keyword evidence="3" id="KW-1185">Reference proteome</keyword>
<name>A0A369L7Q0_9ACTN</name>
<dbReference type="OrthoDB" id="3186385at2"/>
<comment type="caution">
    <text evidence="2">The sequence shown here is derived from an EMBL/GenBank/DDBJ whole genome shotgun (WGS) entry which is preliminary data.</text>
</comment>
<gene>
    <name evidence="2" type="ORF">C1880_05585</name>
</gene>
<dbReference type="Proteomes" id="UP000253792">
    <property type="component" value="Unassembled WGS sequence"/>
</dbReference>
<proteinExistence type="predicted"/>
<reference evidence="2 3" key="1">
    <citation type="journal article" date="2018" name="Elife">
        <title>Discovery and characterization of a prevalent human gut bacterial enzyme sufficient for the inactivation of a family of plant toxins.</title>
        <authorList>
            <person name="Koppel N."/>
            <person name="Bisanz J.E."/>
            <person name="Pandelia M.E."/>
            <person name="Turnbaugh P.J."/>
            <person name="Balskus E.P."/>
        </authorList>
    </citation>
    <scope>NUCLEOTIDE SEQUENCE [LARGE SCALE GENOMIC DNA]</scope>
    <source>
        <strain evidence="3">anaerobia AP69FAA</strain>
    </source>
</reference>
<dbReference type="InterPro" id="IPR044019">
    <property type="entry name" value="Cyanophycin_syn_N"/>
</dbReference>
<accession>A0A369L7Q0</accession>
<evidence type="ECO:0000313" key="2">
    <source>
        <dbReference type="EMBL" id="RDB55691.1"/>
    </source>
</evidence>
<evidence type="ECO:0000259" key="1">
    <source>
        <dbReference type="Pfam" id="PF18921"/>
    </source>
</evidence>
<dbReference type="RefSeq" id="WP_114620640.1">
    <property type="nucleotide sequence ID" value="NZ_PPTP01000004.1"/>
</dbReference>
<dbReference type="EMBL" id="PPTP01000004">
    <property type="protein sequence ID" value="RDB55691.1"/>
    <property type="molecule type" value="Genomic_DNA"/>
</dbReference>
<organism evidence="2 3">
    <name type="scientific">Senegalimassilia anaerobia</name>
    <dbReference type="NCBI Taxonomy" id="1473216"/>
    <lineage>
        <taxon>Bacteria</taxon>
        <taxon>Bacillati</taxon>
        <taxon>Actinomycetota</taxon>
        <taxon>Coriobacteriia</taxon>
        <taxon>Coriobacteriales</taxon>
        <taxon>Coriobacteriaceae</taxon>
        <taxon>Senegalimassilia</taxon>
    </lineage>
</organism>
<sequence>MTHDGVCADGGASAAPIRVERMEVRRGHLVCQVAFGNAPRVTSPQLMSRVLAEVPTLARHACVNECGTAFAAVMDCTPLPHLLEHLVVDLQVRAEAGQWLTLPGVAAEAPPHVAGATSDHPIVGTSEWLDEAAGIARIDVSFADDLVALRAMRDSVAFLNKLLRG</sequence>
<dbReference type="STRING" id="1034345.GCA_000236865_00673"/>